<dbReference type="Gene3D" id="2.120.10.80">
    <property type="entry name" value="Kelch-type beta propeller"/>
    <property type="match status" value="1"/>
</dbReference>
<dbReference type="GO" id="GO:2000762">
    <property type="term" value="P:regulation of phenylpropanoid metabolic process"/>
    <property type="evidence" value="ECO:0007669"/>
    <property type="project" value="InterPro"/>
</dbReference>
<dbReference type="PANTHER" id="PTHR46407:SF3">
    <property type="entry name" value="OS02G0208700 PROTEIN"/>
    <property type="match status" value="1"/>
</dbReference>
<sequence>MKRNYCPRINGKVLSMLRYMPDDDTRKGYCVTLYDLINRKRSCVNLPESASSSRKYFSWIVWFATREKIITGCEGTSFWLQYDFSSGEWRNCAPMPGPPRVEFVSLTNPLLGIILVAGGYDPVGKKVLNSAMAYEAERDEWIPLPPMPGSPVHPGFGKNDCYKFSAIVGDGHCERFDLTTFSWSLVEIEQVEQEDSDRGGFGAIILDEDSMSAKIHCKSFFTSSKASDSAAAAAQIHQIDGLPCFSAAIYGPRFPQRKKLVAAKSMFVVSTNDEYSREPMTRRTDGEAINQLNLSQISPLQPVWPVFGNFMVLAKVEF</sequence>
<dbReference type="Pfam" id="PF01344">
    <property type="entry name" value="Kelch_1"/>
    <property type="match status" value="1"/>
</dbReference>
<name>A0AAV7FD78_ARIFI</name>
<dbReference type="InterPro" id="IPR015915">
    <property type="entry name" value="Kelch-typ_b-propeller"/>
</dbReference>
<evidence type="ECO:0000313" key="2">
    <source>
        <dbReference type="Proteomes" id="UP000825729"/>
    </source>
</evidence>
<accession>A0AAV7FD78</accession>
<dbReference type="InterPro" id="IPR006652">
    <property type="entry name" value="Kelch_1"/>
</dbReference>
<dbReference type="Proteomes" id="UP000825729">
    <property type="component" value="Unassembled WGS sequence"/>
</dbReference>
<reference evidence="1 2" key="1">
    <citation type="submission" date="2021-07" db="EMBL/GenBank/DDBJ databases">
        <title>The Aristolochia fimbriata genome: insights into angiosperm evolution, floral development and chemical biosynthesis.</title>
        <authorList>
            <person name="Jiao Y."/>
        </authorList>
    </citation>
    <scope>NUCLEOTIDE SEQUENCE [LARGE SCALE GENOMIC DNA]</scope>
    <source>
        <strain evidence="1">IBCAS-2021</strain>
        <tissue evidence="1">Leaf</tissue>
    </source>
</reference>
<protein>
    <submittedName>
        <fullName evidence="1">Uncharacterized protein</fullName>
    </submittedName>
</protein>
<dbReference type="SUPFAM" id="SSF117281">
    <property type="entry name" value="Kelch motif"/>
    <property type="match status" value="1"/>
</dbReference>
<dbReference type="EMBL" id="JAINDJ010000002">
    <property type="protein sequence ID" value="KAG9459140.1"/>
    <property type="molecule type" value="Genomic_DNA"/>
</dbReference>
<organism evidence="1 2">
    <name type="scientific">Aristolochia fimbriata</name>
    <name type="common">White veined hardy Dutchman's pipe vine</name>
    <dbReference type="NCBI Taxonomy" id="158543"/>
    <lineage>
        <taxon>Eukaryota</taxon>
        <taxon>Viridiplantae</taxon>
        <taxon>Streptophyta</taxon>
        <taxon>Embryophyta</taxon>
        <taxon>Tracheophyta</taxon>
        <taxon>Spermatophyta</taxon>
        <taxon>Magnoliopsida</taxon>
        <taxon>Magnoliidae</taxon>
        <taxon>Piperales</taxon>
        <taxon>Aristolochiaceae</taxon>
        <taxon>Aristolochia</taxon>
    </lineage>
</organism>
<dbReference type="InterPro" id="IPR044595">
    <property type="entry name" value="KMD1-4"/>
</dbReference>
<proteinExistence type="predicted"/>
<evidence type="ECO:0000313" key="1">
    <source>
        <dbReference type="EMBL" id="KAG9459140.1"/>
    </source>
</evidence>
<keyword evidence="2" id="KW-1185">Reference proteome</keyword>
<dbReference type="AlphaFoldDB" id="A0AAV7FD78"/>
<dbReference type="PANTHER" id="PTHR46407">
    <property type="entry name" value="OS02G0208700 PROTEIN"/>
    <property type="match status" value="1"/>
</dbReference>
<comment type="caution">
    <text evidence="1">The sequence shown here is derived from an EMBL/GenBank/DDBJ whole genome shotgun (WGS) entry which is preliminary data.</text>
</comment>
<gene>
    <name evidence="1" type="ORF">H6P81_003648</name>
</gene>
<dbReference type="GO" id="GO:0080037">
    <property type="term" value="P:negative regulation of cytokinin-activated signaling pathway"/>
    <property type="evidence" value="ECO:0007669"/>
    <property type="project" value="InterPro"/>
</dbReference>